<keyword evidence="4" id="KW-0443">Lipid metabolism</keyword>
<dbReference type="PANTHER" id="PTHR43480">
    <property type="entry name" value="ACYL-[ACYL-CARRIER-PROTEIN]--UDP-N-ACETYLGLUCOSAMINE O-ACYLTRANSFERASE"/>
    <property type="match status" value="1"/>
</dbReference>
<dbReference type="Gene3D" id="2.160.10.10">
    <property type="entry name" value="Hexapeptide repeat proteins"/>
    <property type="match status" value="1"/>
</dbReference>
<dbReference type="CDD" id="cd03351">
    <property type="entry name" value="LbH_UDP-GlcNAc_AT"/>
    <property type="match status" value="1"/>
</dbReference>
<dbReference type="EMBL" id="WTPX01000056">
    <property type="protein sequence ID" value="NNJ25965.1"/>
    <property type="molecule type" value="Genomic_DNA"/>
</dbReference>
<dbReference type="GO" id="GO:0016746">
    <property type="term" value="F:acyltransferase activity"/>
    <property type="evidence" value="ECO:0007669"/>
    <property type="project" value="UniProtKB-KW"/>
</dbReference>
<evidence type="ECO:0000313" key="8">
    <source>
        <dbReference type="Proteomes" id="UP000609651"/>
    </source>
</evidence>
<dbReference type="Gene3D" id="1.20.1180.10">
    <property type="entry name" value="Udp N-acetylglucosamine O-acyltransferase, C-terminal domain"/>
    <property type="match status" value="1"/>
</dbReference>
<dbReference type="Pfam" id="PF00132">
    <property type="entry name" value="Hexapep"/>
    <property type="match status" value="1"/>
</dbReference>
<organism evidence="7 8">
    <name type="scientific">Alienimonas chondri</name>
    <dbReference type="NCBI Taxonomy" id="2681879"/>
    <lineage>
        <taxon>Bacteria</taxon>
        <taxon>Pseudomonadati</taxon>
        <taxon>Planctomycetota</taxon>
        <taxon>Planctomycetia</taxon>
        <taxon>Planctomycetales</taxon>
        <taxon>Planctomycetaceae</taxon>
        <taxon>Alienimonas</taxon>
    </lineage>
</organism>
<evidence type="ECO:0000256" key="4">
    <source>
        <dbReference type="ARBA" id="ARBA00023098"/>
    </source>
</evidence>
<feature type="domain" description="UDP N-acetylglucosamine O-acyltransferase C-terminal" evidence="6">
    <location>
        <begin position="205"/>
        <end position="285"/>
    </location>
</feature>
<dbReference type="InterPro" id="IPR029098">
    <property type="entry name" value="Acetyltransf_C"/>
</dbReference>
<evidence type="ECO:0000259" key="6">
    <source>
        <dbReference type="Pfam" id="PF13720"/>
    </source>
</evidence>
<dbReference type="InterPro" id="IPR037157">
    <property type="entry name" value="Acetyltransf_C_sf"/>
</dbReference>
<name>A0ABX1VDH5_9PLAN</name>
<keyword evidence="5 7" id="KW-0012">Acyltransferase</keyword>
<protein>
    <submittedName>
        <fullName evidence="7">UDP-3-O-(3-hydroxymyristoyl)glucosamine N-acyltransferase</fullName>
        <ecNumber evidence="7">2.3.1.-</ecNumber>
    </submittedName>
</protein>
<evidence type="ECO:0000256" key="3">
    <source>
        <dbReference type="ARBA" id="ARBA00022679"/>
    </source>
</evidence>
<gene>
    <name evidence="7" type="primary">lpxD_3</name>
    <name evidence="7" type="ORF">LzC2_20440</name>
</gene>
<keyword evidence="3 7" id="KW-0808">Transferase</keyword>
<evidence type="ECO:0000256" key="1">
    <source>
        <dbReference type="ARBA" id="ARBA00022516"/>
    </source>
</evidence>
<keyword evidence="2" id="KW-0441">Lipid A biosynthesis</keyword>
<evidence type="ECO:0000256" key="2">
    <source>
        <dbReference type="ARBA" id="ARBA00022556"/>
    </source>
</evidence>
<accession>A0ABX1VDH5</accession>
<dbReference type="EC" id="2.3.1.-" evidence="7"/>
<comment type="caution">
    <text evidence="7">The sequence shown here is derived from an EMBL/GenBank/DDBJ whole genome shotgun (WGS) entry which is preliminary data.</text>
</comment>
<dbReference type="PIRSF" id="PIRSF000456">
    <property type="entry name" value="UDP-GlcNAc_acltr"/>
    <property type="match status" value="1"/>
</dbReference>
<dbReference type="InterPro" id="IPR010137">
    <property type="entry name" value="Lipid_A_LpxA"/>
</dbReference>
<dbReference type="Pfam" id="PF13720">
    <property type="entry name" value="Acetyltransf_11"/>
    <property type="match status" value="1"/>
</dbReference>
<dbReference type="NCBIfam" id="NF003657">
    <property type="entry name" value="PRK05289.1"/>
    <property type="match status" value="1"/>
</dbReference>
<dbReference type="Proteomes" id="UP000609651">
    <property type="component" value="Unassembled WGS sequence"/>
</dbReference>
<proteinExistence type="predicted"/>
<reference evidence="7 8" key="1">
    <citation type="journal article" date="2020" name="Syst. Appl. Microbiol.">
        <title>Alienimonas chondri sp. nov., a novel planctomycete isolated from the biofilm of the red alga Chondrus crispus.</title>
        <authorList>
            <person name="Vitorino I."/>
            <person name="Albuquerque L."/>
            <person name="Wiegand S."/>
            <person name="Kallscheuer N."/>
            <person name="da Costa M.S."/>
            <person name="Lobo-da-Cunha A."/>
            <person name="Jogler C."/>
            <person name="Lage O.M."/>
        </authorList>
    </citation>
    <scope>NUCLEOTIDE SEQUENCE [LARGE SCALE GENOMIC DNA]</scope>
    <source>
        <strain evidence="7 8">LzC2</strain>
    </source>
</reference>
<dbReference type="NCBIfam" id="TIGR01852">
    <property type="entry name" value="lipid_A_lpxA"/>
    <property type="match status" value="1"/>
</dbReference>
<evidence type="ECO:0000313" key="7">
    <source>
        <dbReference type="EMBL" id="NNJ25965.1"/>
    </source>
</evidence>
<dbReference type="InterPro" id="IPR001451">
    <property type="entry name" value="Hexapep"/>
</dbReference>
<evidence type="ECO:0000256" key="5">
    <source>
        <dbReference type="ARBA" id="ARBA00023315"/>
    </source>
</evidence>
<keyword evidence="1" id="KW-0444">Lipid biosynthesis</keyword>
<dbReference type="PANTHER" id="PTHR43480:SF1">
    <property type="entry name" value="ACYL-[ACYL-CARRIER-PROTEIN]--UDP-N-ACETYLGLUCOSAMINE O-ACYLTRANSFERASE, MITOCHONDRIAL-RELATED"/>
    <property type="match status" value="1"/>
</dbReference>
<keyword evidence="8" id="KW-1185">Reference proteome</keyword>
<sequence>MNSPSESMPKPALFDASELRATRPAPRSASVTIHHFSDVHPQAVLGAGTTVGPFCKIGPDVVLGQNNTLDSHVVLDGPCNIGSGNRFWPGSVIGGEPQDKSWNNADTGTIIGDDNQFREGVTVHRGAEKEDGITRIGSRCLLMSNAHVAHNCIVGDDCMLVNGSLLGGHVHLHDGAIISGNSAVHHFATVGTLGFVSGSGKLVRDLPPYMMSAGSDSPRVRTVNLIGMRRAGLSESEIRGVKLAHKLLFRQMKPIAEIRAELEAKFDGVAPPAIEKLLSFVETQSGGRNGRGRDGKPIPYEPAVVNPIRRAA</sequence>
<dbReference type="InterPro" id="IPR011004">
    <property type="entry name" value="Trimer_LpxA-like_sf"/>
</dbReference>
<dbReference type="SUPFAM" id="SSF51161">
    <property type="entry name" value="Trimeric LpxA-like enzymes"/>
    <property type="match status" value="1"/>
</dbReference>